<dbReference type="OrthoDB" id="2334964at2759"/>
<proteinExistence type="predicted"/>
<dbReference type="PANTHER" id="PTHR45011:SF1">
    <property type="entry name" value="DAP3-BINDING CELL DEATH ENHANCER 1"/>
    <property type="match status" value="1"/>
</dbReference>
<dbReference type="InterPro" id="IPR011990">
    <property type="entry name" value="TPR-like_helical_dom_sf"/>
</dbReference>
<dbReference type="SMART" id="SM00671">
    <property type="entry name" value="SEL1"/>
    <property type="match status" value="4"/>
</dbReference>
<dbReference type="Pfam" id="PF08238">
    <property type="entry name" value="Sel1"/>
    <property type="match status" value="5"/>
</dbReference>
<dbReference type="InterPro" id="IPR006597">
    <property type="entry name" value="Sel1-like"/>
</dbReference>
<dbReference type="Gene3D" id="1.25.40.10">
    <property type="entry name" value="Tetratricopeptide repeat domain"/>
    <property type="match status" value="2"/>
</dbReference>
<sequence length="527" mass="61240">MGVDEIPKIQIELDSNSVKSSSSLDTQDIEILSLYVESIISNKSYSTINLSSTSLAIETKTIDSTSETKPKKNKNFIESVRNFSFKQSVIKLYRNKEKVQPFIPNEKQKEREDAFLGYYECYSTGNSKLSIPKFSLSTARIDLHNMRTLEAKHLVLTKVKQSPYIGKASIFIITGKHDKIDGGSEYSGKMYNLFPEWMQDESIKYLIDEEPVRGLGTYEVFINKHKNEYDEITEETLKDWEKRAKQKNDVTYKMALAGFYLKGNKEDHNKARRFYVEAAKLNSCEAKLCLGYMYSIGKSEYNPKKAEKLFIEIINSKKRSKLVYRLAMRNIAILHHNNYVIESFKLKILLKSSKLKTAIKWYKKSFKAGDGQSAYHLGLLYESNNGIKEDKDEAEKWFSEGAKLNNLYAKAKYGRILANKEGVNENERKKAIQMLKDTAKKGLVMGQTFLGEYYEKKKNYEEAVKYYSESAMQNHGYYSHVAQFRIKELYAEDFISKVENLKYILNLYEKELKYYYNGHDEILKKIH</sequence>
<dbReference type="SUPFAM" id="SSF81901">
    <property type="entry name" value="HCP-like"/>
    <property type="match status" value="2"/>
</dbReference>
<protein>
    <submittedName>
        <fullName evidence="1">13787_t:CDS:1</fullName>
    </submittedName>
</protein>
<comment type="caution">
    <text evidence="1">The sequence shown here is derived from an EMBL/GenBank/DDBJ whole genome shotgun (WGS) entry which is preliminary data.</text>
</comment>
<evidence type="ECO:0000313" key="2">
    <source>
        <dbReference type="Proteomes" id="UP001153678"/>
    </source>
</evidence>
<dbReference type="EMBL" id="CAMKVN010001909">
    <property type="protein sequence ID" value="CAI2178736.1"/>
    <property type="molecule type" value="Genomic_DNA"/>
</dbReference>
<dbReference type="Proteomes" id="UP001153678">
    <property type="component" value="Unassembled WGS sequence"/>
</dbReference>
<gene>
    <name evidence="1" type="ORF">FWILDA_LOCUS8735</name>
</gene>
<evidence type="ECO:0000313" key="1">
    <source>
        <dbReference type="EMBL" id="CAI2178736.1"/>
    </source>
</evidence>
<reference evidence="1" key="1">
    <citation type="submission" date="2022-08" db="EMBL/GenBank/DDBJ databases">
        <authorList>
            <person name="Kallberg Y."/>
            <person name="Tangrot J."/>
            <person name="Rosling A."/>
        </authorList>
    </citation>
    <scope>NUCLEOTIDE SEQUENCE</scope>
    <source>
        <strain evidence="1">Wild A</strain>
    </source>
</reference>
<dbReference type="PANTHER" id="PTHR45011">
    <property type="entry name" value="DAP3-BINDING CELL DEATH ENHANCER 1"/>
    <property type="match status" value="1"/>
</dbReference>
<dbReference type="AlphaFoldDB" id="A0A9W4WTY3"/>
<organism evidence="1 2">
    <name type="scientific">Funneliformis geosporum</name>
    <dbReference type="NCBI Taxonomy" id="1117311"/>
    <lineage>
        <taxon>Eukaryota</taxon>
        <taxon>Fungi</taxon>
        <taxon>Fungi incertae sedis</taxon>
        <taxon>Mucoromycota</taxon>
        <taxon>Glomeromycotina</taxon>
        <taxon>Glomeromycetes</taxon>
        <taxon>Glomerales</taxon>
        <taxon>Glomeraceae</taxon>
        <taxon>Funneliformis</taxon>
    </lineage>
</organism>
<accession>A0A9W4WTY3</accession>
<name>A0A9W4WTY3_9GLOM</name>
<dbReference type="InterPro" id="IPR052748">
    <property type="entry name" value="ISR_Activator"/>
</dbReference>
<keyword evidence="2" id="KW-1185">Reference proteome</keyword>